<gene>
    <name evidence="15" type="primary">cphA_1</name>
    <name evidence="15" type="ORF">Lqui_0142</name>
</gene>
<sequence length="879" mass="96640">MDILNLRVLRGPNYWSNTRQKLIVMKLDLKEFEEFPSSAIPGFNDSLKQLLPSLYNHFCSETSEGGFFKRLDDGTWLGHVIEHVALELQWLAGMECGYGRTRSANEKGVYHVVFSYEIESAGLYAAKAAVDLISTLAHQRPYTLVDHHLEQLKQIKQHEGFGPSTQSLVDEAAKRNIPYARLNDSSLIMLGHGCQQKLICATVTGLTSNIGVDNAADKERTKQLLMNDYIPVPRGMIIEDLSSLGQALEKVGYPCVIKPVDGNHGRGITTNICNQEKARAAFQLAAEISDRIIVEQFISGHDYRFLVINHKVIAVAKRTPAMIVGTGTATIQQLIDAVNQDPNRGEHHEKFLTTIKVDASTMAILEEKNLTLDSILPAGKVLYLKHTANLSTGGTAVDVTNIVHPQTIFIAERVSRVMHLDICGIDVVAENISVPLNGNNGAIIEVNAGPGFRMHLSPECGKARNVARPVIDMLFPSGSESRIPLVAITGTNGKTTTARLVAWFARKAGRHVGLTSTEGIYINEQEVYRGDCSGPFSARVVLRDPLVDYAVLECARGGILREGLGFDQSSISIVTNVSEDHLGLDEIHTLDELARVKEVVPRSTMKTGYAILNADDDRVYQMKNAVEASVALFSMQAANDRIKTHCQEGGLAIYLSDGAIVLKEGNKEVTITHLSKIPLTFGGKASGMIQNVLPAVLAGYLSGFSLENIAAWLHEFQPNSENLPGRMNLFAFENYRILIDYGHNAAAFEHLEGYISQQPATRKIGIIAATGDRKITDIRKVGTYAARMFDEIIIRHDKDGRGRSNEELTTLLLEGIEEAKDFESKEIKIISDEMDALQHVLHKATPGSFIFYFPEDVMTGIAHIKKLQASAHTSTLVAN</sequence>
<evidence type="ECO:0000256" key="9">
    <source>
        <dbReference type="ARBA" id="ARBA00022840"/>
    </source>
</evidence>
<evidence type="ECO:0000256" key="10">
    <source>
        <dbReference type="ARBA" id="ARBA00031353"/>
    </source>
</evidence>
<organism evidence="15 16">
    <name type="scientific">Legionella quinlivanii</name>
    <dbReference type="NCBI Taxonomy" id="45073"/>
    <lineage>
        <taxon>Bacteria</taxon>
        <taxon>Pseudomonadati</taxon>
        <taxon>Pseudomonadota</taxon>
        <taxon>Gammaproteobacteria</taxon>
        <taxon>Legionellales</taxon>
        <taxon>Legionellaceae</taxon>
        <taxon>Legionella</taxon>
    </lineage>
</organism>
<dbReference type="NCBIfam" id="TIGR02068">
    <property type="entry name" value="cya_phycin_syn"/>
    <property type="match status" value="1"/>
</dbReference>
<dbReference type="Pfam" id="PF08245">
    <property type="entry name" value="Mur_ligase_M"/>
    <property type="match status" value="1"/>
</dbReference>
<evidence type="ECO:0000256" key="12">
    <source>
        <dbReference type="ARBA" id="ARBA00048425"/>
    </source>
</evidence>
<dbReference type="Pfam" id="PF08443">
    <property type="entry name" value="RimK"/>
    <property type="match status" value="1"/>
</dbReference>
<dbReference type="SUPFAM" id="SSF53623">
    <property type="entry name" value="MurD-like peptide ligases, catalytic domain"/>
    <property type="match status" value="1"/>
</dbReference>
<comment type="subunit">
    <text evidence="3">Homodimer.</text>
</comment>
<keyword evidence="16" id="KW-1185">Reference proteome</keyword>
<dbReference type="GO" id="GO:0046872">
    <property type="term" value="F:metal ion binding"/>
    <property type="evidence" value="ECO:0007669"/>
    <property type="project" value="InterPro"/>
</dbReference>
<dbReference type="EC" id="6.3.2.30" evidence="4"/>
<dbReference type="NCBIfam" id="NF010623">
    <property type="entry name" value="PRK14016.1"/>
    <property type="match status" value="1"/>
</dbReference>
<dbReference type="InterPro" id="IPR004101">
    <property type="entry name" value="Mur_ligase_C"/>
</dbReference>
<dbReference type="Gene3D" id="3.30.470.20">
    <property type="entry name" value="ATP-grasp fold, B domain"/>
    <property type="match status" value="2"/>
</dbReference>
<dbReference type="EMBL" id="LNYS01000003">
    <property type="protein sequence ID" value="KTD52576.1"/>
    <property type="molecule type" value="Genomic_DNA"/>
</dbReference>
<dbReference type="GO" id="GO:0005524">
    <property type="term" value="F:ATP binding"/>
    <property type="evidence" value="ECO:0007669"/>
    <property type="project" value="UniProtKB-UniRule"/>
</dbReference>
<comment type="similarity">
    <text evidence="2">In the C-terminal section; belongs to the MurCDEF family.</text>
</comment>
<feature type="domain" description="ATP-grasp" evidence="14">
    <location>
        <begin position="222"/>
        <end position="475"/>
    </location>
</feature>
<evidence type="ECO:0000259" key="14">
    <source>
        <dbReference type="PROSITE" id="PS50975"/>
    </source>
</evidence>
<dbReference type="PROSITE" id="PS50975">
    <property type="entry name" value="ATP_GRASP"/>
    <property type="match status" value="1"/>
</dbReference>
<evidence type="ECO:0000313" key="16">
    <source>
        <dbReference type="Proteomes" id="UP000054618"/>
    </source>
</evidence>
<evidence type="ECO:0000256" key="5">
    <source>
        <dbReference type="ARBA" id="ARBA00013005"/>
    </source>
</evidence>
<dbReference type="InterPro" id="IPR011761">
    <property type="entry name" value="ATP-grasp"/>
</dbReference>
<dbReference type="Proteomes" id="UP000054618">
    <property type="component" value="Unassembled WGS sequence"/>
</dbReference>
<dbReference type="Pfam" id="PF18921">
    <property type="entry name" value="Cyanophycin_syn"/>
    <property type="match status" value="1"/>
</dbReference>
<evidence type="ECO:0000256" key="1">
    <source>
        <dbReference type="ARBA" id="ARBA00003184"/>
    </source>
</evidence>
<dbReference type="SUPFAM" id="SSF53244">
    <property type="entry name" value="MurD-like peptide ligases, peptide-binding domain"/>
    <property type="match status" value="1"/>
</dbReference>
<comment type="catalytic activity">
    <reaction evidence="11">
        <text>[L-4-(L-arginin-2-N-yl)aspartate](n)-L-aspartate + L-arginine + ATP = [L-4-(L-arginin-2-N-yl)aspartate](n+1) + ADP + phosphate + H(+)</text>
        <dbReference type="Rhea" id="RHEA:23888"/>
        <dbReference type="Rhea" id="RHEA-COMP:13732"/>
        <dbReference type="Rhea" id="RHEA-COMP:13733"/>
        <dbReference type="ChEBI" id="CHEBI:15378"/>
        <dbReference type="ChEBI" id="CHEBI:30616"/>
        <dbReference type="ChEBI" id="CHEBI:32682"/>
        <dbReference type="ChEBI" id="CHEBI:43474"/>
        <dbReference type="ChEBI" id="CHEBI:137986"/>
        <dbReference type="ChEBI" id="CHEBI:137990"/>
        <dbReference type="ChEBI" id="CHEBI:456216"/>
        <dbReference type="EC" id="6.3.2.30"/>
    </reaction>
</comment>
<evidence type="ECO:0000256" key="4">
    <source>
        <dbReference type="ARBA" id="ARBA00012968"/>
    </source>
</evidence>
<dbReference type="GO" id="GO:0071160">
    <property type="term" value="F:cyanophycin synthetase activity (L-aspartate-adding)"/>
    <property type="evidence" value="ECO:0007669"/>
    <property type="project" value="UniProtKB-EC"/>
</dbReference>
<comment type="function">
    <text evidence="1">Catalyzes the ATP-dependent polymerization of arginine and aspartate to multi-L-arginyl-poly-L-aspartic acid (cyanophycin; a water-insoluble reserve polymer).</text>
</comment>
<dbReference type="GO" id="GO:0071161">
    <property type="term" value="F:cyanophycin synthetase activity (L-arginine-adding)"/>
    <property type="evidence" value="ECO:0007669"/>
    <property type="project" value="UniProtKB-EC"/>
</dbReference>
<dbReference type="Gene3D" id="3.90.190.20">
    <property type="entry name" value="Mur ligase, C-terminal domain"/>
    <property type="match status" value="1"/>
</dbReference>
<dbReference type="RefSeq" id="WP_058506280.1">
    <property type="nucleotide sequence ID" value="NZ_CAAAIK010000023.1"/>
</dbReference>
<reference evidence="15 16" key="1">
    <citation type="submission" date="2015-11" db="EMBL/GenBank/DDBJ databases">
        <title>Genomic analysis of 38 Legionella species identifies large and diverse effector repertoires.</title>
        <authorList>
            <person name="Burstein D."/>
            <person name="Amaro F."/>
            <person name="Zusman T."/>
            <person name="Lifshitz Z."/>
            <person name="Cohen O."/>
            <person name="Gilbert J.A."/>
            <person name="Pupko T."/>
            <person name="Shuman H.A."/>
            <person name="Segal G."/>
        </authorList>
    </citation>
    <scope>NUCLEOTIDE SEQUENCE [LARGE SCALE GENOMIC DNA]</scope>
    <source>
        <strain evidence="15 16">CDC#1442-AUS-E</strain>
    </source>
</reference>
<proteinExistence type="inferred from homology"/>
<dbReference type="InterPro" id="IPR013221">
    <property type="entry name" value="Mur_ligase_cen"/>
</dbReference>
<evidence type="ECO:0000256" key="7">
    <source>
        <dbReference type="ARBA" id="ARBA00022598"/>
    </source>
</evidence>
<evidence type="ECO:0000256" key="2">
    <source>
        <dbReference type="ARBA" id="ARBA00009060"/>
    </source>
</evidence>
<dbReference type="InterPro" id="IPR036615">
    <property type="entry name" value="Mur_ligase_C_dom_sf"/>
</dbReference>
<evidence type="ECO:0000256" key="8">
    <source>
        <dbReference type="ARBA" id="ARBA00022741"/>
    </source>
</evidence>
<dbReference type="InterPro" id="IPR013651">
    <property type="entry name" value="ATP-grasp_RimK-type"/>
</dbReference>
<protein>
    <recommendedName>
        <fullName evidence="6">Cyanophycin synthetase</fullName>
        <ecNumber evidence="5">6.3.2.29</ecNumber>
        <ecNumber evidence="4">6.3.2.30</ecNumber>
    </recommendedName>
    <alternativeName>
        <fullName evidence="10">Cyanophycin synthase</fullName>
    </alternativeName>
</protein>
<dbReference type="OrthoDB" id="9803907at2"/>
<dbReference type="PANTHER" id="PTHR23135:SF18">
    <property type="entry name" value="CYANOPHYCIN SYNTHETASE"/>
    <property type="match status" value="1"/>
</dbReference>
<keyword evidence="9 13" id="KW-0067">ATP-binding</keyword>
<evidence type="ECO:0000256" key="11">
    <source>
        <dbReference type="ARBA" id="ARBA00048094"/>
    </source>
</evidence>
<dbReference type="InterPro" id="IPR011810">
    <property type="entry name" value="Cya_phycin_syn"/>
</dbReference>
<comment type="caution">
    <text evidence="15">The sequence shown here is derived from an EMBL/GenBank/DDBJ whole genome shotgun (WGS) entry which is preliminary data.</text>
</comment>
<dbReference type="SUPFAM" id="SSF56059">
    <property type="entry name" value="Glutathione synthetase ATP-binding domain-like"/>
    <property type="match status" value="1"/>
</dbReference>
<dbReference type="Gene3D" id="3.40.1190.10">
    <property type="entry name" value="Mur-like, catalytic domain"/>
    <property type="match status" value="1"/>
</dbReference>
<comment type="catalytic activity">
    <reaction evidence="12">
        <text>[L-4-(L-arginin-2-N-yl)aspartate](n) + L-aspartate + ATP = [L-4-(L-arginin-2-N-yl)aspartate](n)-L-aspartate + ADP + phosphate + H(+)</text>
        <dbReference type="Rhea" id="RHEA:13277"/>
        <dbReference type="Rhea" id="RHEA-COMP:13728"/>
        <dbReference type="Rhea" id="RHEA-COMP:13733"/>
        <dbReference type="ChEBI" id="CHEBI:15378"/>
        <dbReference type="ChEBI" id="CHEBI:29991"/>
        <dbReference type="ChEBI" id="CHEBI:30616"/>
        <dbReference type="ChEBI" id="CHEBI:43474"/>
        <dbReference type="ChEBI" id="CHEBI:137986"/>
        <dbReference type="ChEBI" id="CHEBI:137990"/>
        <dbReference type="ChEBI" id="CHEBI:456216"/>
        <dbReference type="EC" id="6.3.2.29"/>
    </reaction>
</comment>
<dbReference type="PATRIC" id="fig|45073.5.peg.150"/>
<dbReference type="InterPro" id="IPR044019">
    <property type="entry name" value="Cyanophycin_syn_N"/>
</dbReference>
<dbReference type="EC" id="6.3.2.29" evidence="5"/>
<dbReference type="PANTHER" id="PTHR23135">
    <property type="entry name" value="MUR LIGASE FAMILY MEMBER"/>
    <property type="match status" value="1"/>
</dbReference>
<dbReference type="AlphaFoldDB" id="A0A0W0Y749"/>
<dbReference type="Pfam" id="PF02875">
    <property type="entry name" value="Mur_ligase_C"/>
    <property type="match status" value="1"/>
</dbReference>
<evidence type="ECO:0000256" key="3">
    <source>
        <dbReference type="ARBA" id="ARBA00011738"/>
    </source>
</evidence>
<dbReference type="InterPro" id="IPR036565">
    <property type="entry name" value="Mur-like_cat_sf"/>
</dbReference>
<evidence type="ECO:0000256" key="13">
    <source>
        <dbReference type="PROSITE-ProRule" id="PRU00409"/>
    </source>
</evidence>
<keyword evidence="7 15" id="KW-0436">Ligase</keyword>
<evidence type="ECO:0000256" key="6">
    <source>
        <dbReference type="ARBA" id="ARBA00022036"/>
    </source>
</evidence>
<keyword evidence="8 13" id="KW-0547">Nucleotide-binding</keyword>
<dbReference type="STRING" id="45073.Lqui_0142"/>
<name>A0A0W0Y749_9GAMM</name>
<accession>A0A0W0Y749</accession>
<evidence type="ECO:0000313" key="15">
    <source>
        <dbReference type="EMBL" id="KTD52576.1"/>
    </source>
</evidence>